<accession>A0ABY2X063</accession>
<comment type="caution">
    <text evidence="2">The sequence shown here is derived from an EMBL/GenBank/DDBJ whole genome shotgun (WGS) entry which is preliminary data.</text>
</comment>
<evidence type="ECO:0000313" key="3">
    <source>
        <dbReference type="Proteomes" id="UP001193035"/>
    </source>
</evidence>
<dbReference type="Proteomes" id="UP001193035">
    <property type="component" value="Unassembled WGS sequence"/>
</dbReference>
<dbReference type="InterPro" id="IPR000792">
    <property type="entry name" value="Tscrpt_reg_LuxR_C"/>
</dbReference>
<dbReference type="InterPro" id="IPR036388">
    <property type="entry name" value="WH-like_DNA-bd_sf"/>
</dbReference>
<organism evidence="2 3">
    <name type="scientific">Ruegeria sediminis</name>
    <dbReference type="NCBI Taxonomy" id="2583820"/>
    <lineage>
        <taxon>Bacteria</taxon>
        <taxon>Pseudomonadati</taxon>
        <taxon>Pseudomonadota</taxon>
        <taxon>Alphaproteobacteria</taxon>
        <taxon>Rhodobacterales</taxon>
        <taxon>Roseobacteraceae</taxon>
        <taxon>Ruegeria</taxon>
    </lineage>
</organism>
<name>A0ABY2X063_9RHOB</name>
<gene>
    <name evidence="2" type="ORF">FGK63_05595</name>
</gene>
<dbReference type="InterPro" id="IPR016032">
    <property type="entry name" value="Sig_transdc_resp-reg_C-effctor"/>
</dbReference>
<keyword evidence="3" id="KW-1185">Reference proteome</keyword>
<reference evidence="2 3" key="1">
    <citation type="submission" date="2019-05" db="EMBL/GenBank/DDBJ databases">
        <title>Ruegeria sp. nov., isolated from tidal flat.</title>
        <authorList>
            <person name="Kim W."/>
        </authorList>
    </citation>
    <scope>NUCLEOTIDE SEQUENCE [LARGE SCALE GENOMIC DNA]</scope>
    <source>
        <strain evidence="2 3">CAU 1488</strain>
    </source>
</reference>
<sequence length="136" mass="14612">MNRREQTAKAKERRATVLAGIIILQALCALFVIGDVIVDLGGGGQMAEVMEGFFEDWNLTPAERDVAIMILKGIENEAIANVRNTAPGTVRAQATSIYTKSGTHGRAQFVSLCMEELMSADLFADEANNGHDSALA</sequence>
<dbReference type="SMART" id="SM00421">
    <property type="entry name" value="HTH_LUXR"/>
    <property type="match status" value="1"/>
</dbReference>
<evidence type="ECO:0000259" key="1">
    <source>
        <dbReference type="SMART" id="SM00421"/>
    </source>
</evidence>
<dbReference type="SUPFAM" id="SSF46894">
    <property type="entry name" value="C-terminal effector domain of the bipartite response regulators"/>
    <property type="match status" value="1"/>
</dbReference>
<feature type="domain" description="HTH luxR-type" evidence="1">
    <location>
        <begin position="56"/>
        <end position="113"/>
    </location>
</feature>
<proteinExistence type="predicted"/>
<dbReference type="EMBL" id="VCPD01000002">
    <property type="protein sequence ID" value="TMV08595.1"/>
    <property type="molecule type" value="Genomic_DNA"/>
</dbReference>
<dbReference type="Pfam" id="PF00196">
    <property type="entry name" value="GerE"/>
    <property type="match status" value="1"/>
</dbReference>
<dbReference type="RefSeq" id="WP_138840624.1">
    <property type="nucleotide sequence ID" value="NZ_VCPD01000002.1"/>
</dbReference>
<evidence type="ECO:0000313" key="2">
    <source>
        <dbReference type="EMBL" id="TMV08595.1"/>
    </source>
</evidence>
<protein>
    <submittedName>
        <fullName evidence="2">Helix-turn-helix transcriptional regulator</fullName>
    </submittedName>
</protein>
<dbReference type="Gene3D" id="1.10.10.10">
    <property type="entry name" value="Winged helix-like DNA-binding domain superfamily/Winged helix DNA-binding domain"/>
    <property type="match status" value="1"/>
</dbReference>